<dbReference type="InterPro" id="IPR023772">
    <property type="entry name" value="DNA-bd_HTH_TetR-type_CS"/>
</dbReference>
<dbReference type="PROSITE" id="PS01081">
    <property type="entry name" value="HTH_TETR_1"/>
    <property type="match status" value="1"/>
</dbReference>
<protein>
    <submittedName>
        <fullName evidence="2">Uncharacterized protein</fullName>
    </submittedName>
</protein>
<dbReference type="Proteomes" id="UP000249123">
    <property type="component" value="Unassembled WGS sequence"/>
</dbReference>
<keyword evidence="3" id="KW-1185">Reference proteome</keyword>
<dbReference type="InterPro" id="IPR050109">
    <property type="entry name" value="HTH-type_TetR-like_transc_reg"/>
</dbReference>
<dbReference type="PANTHER" id="PTHR30055">
    <property type="entry name" value="HTH-TYPE TRANSCRIPTIONAL REGULATOR RUTR"/>
    <property type="match status" value="1"/>
</dbReference>
<dbReference type="STRING" id="1280941.HY2_06575"/>
<dbReference type="GO" id="GO:0000976">
    <property type="term" value="F:transcription cis-regulatory region binding"/>
    <property type="evidence" value="ECO:0007669"/>
    <property type="project" value="TreeGrafter"/>
</dbReference>
<accession>A0A062TZ03</accession>
<evidence type="ECO:0000313" key="3">
    <source>
        <dbReference type="Proteomes" id="UP000249123"/>
    </source>
</evidence>
<dbReference type="eggNOG" id="COG1309">
    <property type="taxonomic scope" value="Bacteria"/>
</dbReference>
<dbReference type="Pfam" id="PF00440">
    <property type="entry name" value="TetR_N"/>
    <property type="match status" value="1"/>
</dbReference>
<evidence type="ECO:0000256" key="1">
    <source>
        <dbReference type="ARBA" id="ARBA00023125"/>
    </source>
</evidence>
<dbReference type="SUPFAM" id="SSF46689">
    <property type="entry name" value="Homeodomain-like"/>
    <property type="match status" value="1"/>
</dbReference>
<sequence>MAGKRDQKKREVFDALYQSALRLFDSKGYDAVTVSEITRAAGVAKGTFFNHFPAKADILAEWYRRLMADVMDTPATDDSLPLAEAALEVAHQTISLSAASPQLWQATTQLSPVTPSIQTVEAENDRAVRNHYIRLARRAISKGHLPSDTDPDKLGDLYLTLFTGTVRQCVVTGRREEILPDLKRRFEALASIAARTGLP</sequence>
<reference evidence="2 3" key="1">
    <citation type="submission" date="2013-04" db="EMBL/GenBank/DDBJ databases">
        <title>Hyphomonas sp. T24B3 Genome Sequencing.</title>
        <authorList>
            <person name="Lai Q."/>
            <person name="Shao Z."/>
        </authorList>
    </citation>
    <scope>NUCLEOTIDE SEQUENCE [LARGE SCALE GENOMIC DNA]</scope>
    <source>
        <strain evidence="2 3">T24B3</strain>
    </source>
</reference>
<dbReference type="Gene3D" id="1.10.357.10">
    <property type="entry name" value="Tetracycline Repressor, domain 2"/>
    <property type="match status" value="1"/>
</dbReference>
<comment type="caution">
    <text evidence="2">The sequence shown here is derived from an EMBL/GenBank/DDBJ whole genome shotgun (WGS) entry which is preliminary data.</text>
</comment>
<name>A0A062TZ03_9PROT</name>
<dbReference type="OrthoDB" id="9811084at2"/>
<dbReference type="SUPFAM" id="SSF48498">
    <property type="entry name" value="Tetracyclin repressor-like, C-terminal domain"/>
    <property type="match status" value="1"/>
</dbReference>
<dbReference type="PANTHER" id="PTHR30055:SF226">
    <property type="entry name" value="HTH-TYPE TRANSCRIPTIONAL REGULATOR PKSA"/>
    <property type="match status" value="1"/>
</dbReference>
<evidence type="ECO:0000313" key="2">
    <source>
        <dbReference type="EMBL" id="RAN35666.1"/>
    </source>
</evidence>
<proteinExistence type="predicted"/>
<dbReference type="InterPro" id="IPR001647">
    <property type="entry name" value="HTH_TetR"/>
</dbReference>
<dbReference type="PRINTS" id="PR00455">
    <property type="entry name" value="HTHTETR"/>
</dbReference>
<dbReference type="AlphaFoldDB" id="A0A062TZ03"/>
<keyword evidence="1" id="KW-0238">DNA-binding</keyword>
<dbReference type="InterPro" id="IPR036271">
    <property type="entry name" value="Tet_transcr_reg_TetR-rel_C_sf"/>
</dbReference>
<dbReference type="EMBL" id="AWFB01000003">
    <property type="protein sequence ID" value="RAN35666.1"/>
    <property type="molecule type" value="Genomic_DNA"/>
</dbReference>
<organism evidence="2 3">
    <name type="scientific">Hyphomonas pacifica</name>
    <dbReference type="NCBI Taxonomy" id="1280941"/>
    <lineage>
        <taxon>Bacteria</taxon>
        <taxon>Pseudomonadati</taxon>
        <taxon>Pseudomonadota</taxon>
        <taxon>Alphaproteobacteria</taxon>
        <taxon>Hyphomonadales</taxon>
        <taxon>Hyphomonadaceae</taxon>
        <taxon>Hyphomonas</taxon>
    </lineage>
</organism>
<dbReference type="RefSeq" id="WP_051595130.1">
    <property type="nucleotide sequence ID" value="NZ_AWFA01000089.1"/>
</dbReference>
<dbReference type="PROSITE" id="PS50977">
    <property type="entry name" value="HTH_TETR_2"/>
    <property type="match status" value="1"/>
</dbReference>
<dbReference type="InterPro" id="IPR009057">
    <property type="entry name" value="Homeodomain-like_sf"/>
</dbReference>
<dbReference type="GO" id="GO:0003700">
    <property type="term" value="F:DNA-binding transcription factor activity"/>
    <property type="evidence" value="ECO:0007669"/>
    <property type="project" value="TreeGrafter"/>
</dbReference>
<gene>
    <name evidence="2" type="ORF">HY3_07545</name>
</gene>